<feature type="domain" description="DUF1559" evidence="2">
    <location>
        <begin position="75"/>
        <end position="226"/>
    </location>
</feature>
<dbReference type="Pfam" id="PF07596">
    <property type="entry name" value="SBP_bac_10"/>
    <property type="match status" value="2"/>
</dbReference>
<feature type="compositionally biased region" description="Basic and acidic residues" evidence="1">
    <location>
        <begin position="39"/>
        <end position="54"/>
    </location>
</feature>
<evidence type="ECO:0000313" key="4">
    <source>
        <dbReference type="Proteomes" id="UP000316855"/>
    </source>
</evidence>
<accession>A0A517VFJ0</accession>
<dbReference type="PROSITE" id="PS51257">
    <property type="entry name" value="PROKAR_LIPOPROTEIN"/>
    <property type="match status" value="1"/>
</dbReference>
<name>A0A517VFJ0_9PLAN</name>
<evidence type="ECO:0000313" key="3">
    <source>
        <dbReference type="EMBL" id="QDT91771.1"/>
    </source>
</evidence>
<dbReference type="EMBL" id="CP036343">
    <property type="protein sequence ID" value="QDT91771.1"/>
    <property type="molecule type" value="Genomic_DNA"/>
</dbReference>
<dbReference type="KEGG" id="gax:Pan161_34340"/>
<feature type="domain" description="DUF1559" evidence="2">
    <location>
        <begin position="297"/>
        <end position="435"/>
    </location>
</feature>
<keyword evidence="4" id="KW-1185">Reference proteome</keyword>
<dbReference type="PANTHER" id="PTHR30093">
    <property type="entry name" value="GENERAL SECRETION PATHWAY PROTEIN G"/>
    <property type="match status" value="1"/>
</dbReference>
<dbReference type="OrthoDB" id="285651at2"/>
<dbReference type="AlphaFoldDB" id="A0A517VFJ0"/>
<organism evidence="3 4">
    <name type="scientific">Gimesia algae</name>
    <dbReference type="NCBI Taxonomy" id="2527971"/>
    <lineage>
        <taxon>Bacteria</taxon>
        <taxon>Pseudomonadati</taxon>
        <taxon>Planctomycetota</taxon>
        <taxon>Planctomycetia</taxon>
        <taxon>Planctomycetales</taxon>
        <taxon>Planctomycetaceae</taxon>
        <taxon>Gimesia</taxon>
    </lineage>
</organism>
<reference evidence="3 4" key="1">
    <citation type="submission" date="2019-02" db="EMBL/GenBank/DDBJ databases">
        <title>Deep-cultivation of Planctomycetes and their phenomic and genomic characterization uncovers novel biology.</title>
        <authorList>
            <person name="Wiegand S."/>
            <person name="Jogler M."/>
            <person name="Boedeker C."/>
            <person name="Pinto D."/>
            <person name="Vollmers J."/>
            <person name="Rivas-Marin E."/>
            <person name="Kohn T."/>
            <person name="Peeters S.H."/>
            <person name="Heuer A."/>
            <person name="Rast P."/>
            <person name="Oberbeckmann S."/>
            <person name="Bunk B."/>
            <person name="Jeske O."/>
            <person name="Meyerdierks A."/>
            <person name="Storesund J.E."/>
            <person name="Kallscheuer N."/>
            <person name="Luecker S."/>
            <person name="Lage O.M."/>
            <person name="Pohl T."/>
            <person name="Merkel B.J."/>
            <person name="Hornburger P."/>
            <person name="Mueller R.-W."/>
            <person name="Bruemmer F."/>
            <person name="Labrenz M."/>
            <person name="Spormann A.M."/>
            <person name="Op den Camp H."/>
            <person name="Overmann J."/>
            <person name="Amann R."/>
            <person name="Jetten M.S.M."/>
            <person name="Mascher T."/>
            <person name="Medema M.H."/>
            <person name="Devos D.P."/>
            <person name="Kaster A.-K."/>
            <person name="Ovreas L."/>
            <person name="Rohde M."/>
            <person name="Galperin M.Y."/>
            <person name="Jogler C."/>
        </authorList>
    </citation>
    <scope>NUCLEOTIDE SEQUENCE [LARGE SCALE GENOMIC DNA]</scope>
    <source>
        <strain evidence="3 4">Pan161</strain>
    </source>
</reference>
<evidence type="ECO:0000259" key="2">
    <source>
        <dbReference type="Pfam" id="PF07596"/>
    </source>
</evidence>
<feature type="region of interest" description="Disordered" evidence="1">
    <location>
        <begin position="24"/>
        <end position="62"/>
    </location>
</feature>
<dbReference type="Proteomes" id="UP000316855">
    <property type="component" value="Chromosome"/>
</dbReference>
<dbReference type="InterPro" id="IPR011453">
    <property type="entry name" value="DUF1559"/>
</dbReference>
<sequence>MPAIRNTVITLGTILLIAFSSGCQKNQSTDPKTEQTSATEEKKATAASEEKPIDPKMVTKPGEPMTAERYQAVKARLKQIGLAMHNFADQNRTFLPSVEEHPEYYDENGRLKVSWRVHLLPFLEQKKLYGQFKLDEAWDSPHNALLAKNMPDAFRSPDTPAGSDKTRFRVFEGTREENQQKEKAPTTMFPLGTPLGFRDILDGTSNTVMAVEVGPDKAVEWTKPGGLNIAHPRAEFGDAARGIPVLIGDGSIICFKRDIDDVIWKALIGPDDETRIDWRDIEIKHSTLSAKQSQLLNQLKQIVVAFFNYHETFQRFPPAEKDLVDGKPNLSWRVHLLPFLDQKKLYDQFKLDEAWDSPHNKTLLDQMPDLFQFNPQVKPGATQVMTFSGENTPFPGGLGPRIRDITDGTSNTIFFVIAGPDKAVPWTKPEDLAFDPADPAQALGKLSSPAYVAVMMDGSIRSVPVNLPAKTLVKLIQPADGMIVDVELKPYRPQ</sequence>
<protein>
    <recommendedName>
        <fullName evidence="2">DUF1559 domain-containing protein</fullName>
    </recommendedName>
</protein>
<evidence type="ECO:0000256" key="1">
    <source>
        <dbReference type="SAM" id="MobiDB-lite"/>
    </source>
</evidence>
<dbReference type="RefSeq" id="WP_145228892.1">
    <property type="nucleotide sequence ID" value="NZ_CP036343.1"/>
</dbReference>
<proteinExistence type="predicted"/>
<gene>
    <name evidence="3" type="ORF">Pan161_34340</name>
</gene>